<dbReference type="RefSeq" id="WP_091372576.1">
    <property type="nucleotide sequence ID" value="NZ_LT629740.1"/>
</dbReference>
<gene>
    <name evidence="2" type="ORF">SAMN05216490_2309</name>
</gene>
<feature type="chain" id="PRO_5009264914" evidence="1">
    <location>
        <begin position="22"/>
        <end position="187"/>
    </location>
</feature>
<evidence type="ECO:0000313" key="2">
    <source>
        <dbReference type="EMBL" id="SDT01894.1"/>
    </source>
</evidence>
<evidence type="ECO:0000313" key="3">
    <source>
        <dbReference type="Proteomes" id="UP000199679"/>
    </source>
</evidence>
<accession>A0A1H1WXU5</accession>
<feature type="signal peptide" evidence="1">
    <location>
        <begin position="1"/>
        <end position="21"/>
    </location>
</feature>
<keyword evidence="1" id="KW-0732">Signal</keyword>
<name>A0A1H1WXU5_MUCMA</name>
<dbReference type="AlphaFoldDB" id="A0A1H1WXU5"/>
<keyword evidence="3" id="KW-1185">Reference proteome</keyword>
<dbReference type="Proteomes" id="UP000199679">
    <property type="component" value="Chromosome I"/>
</dbReference>
<reference evidence="2 3" key="1">
    <citation type="submission" date="2016-10" db="EMBL/GenBank/DDBJ databases">
        <authorList>
            <person name="de Groot N.N."/>
        </authorList>
    </citation>
    <scope>NUCLEOTIDE SEQUENCE [LARGE SCALE GENOMIC DNA]</scope>
    <source>
        <strain evidence="2 3">MP1X4</strain>
    </source>
</reference>
<evidence type="ECO:0000256" key="1">
    <source>
        <dbReference type="SAM" id="SignalP"/>
    </source>
</evidence>
<proteinExistence type="predicted"/>
<organism evidence="2 3">
    <name type="scientific">Mucilaginibacter mallensis</name>
    <dbReference type="NCBI Taxonomy" id="652787"/>
    <lineage>
        <taxon>Bacteria</taxon>
        <taxon>Pseudomonadati</taxon>
        <taxon>Bacteroidota</taxon>
        <taxon>Sphingobacteriia</taxon>
        <taxon>Sphingobacteriales</taxon>
        <taxon>Sphingobacteriaceae</taxon>
        <taxon>Mucilaginibacter</taxon>
    </lineage>
</organism>
<sequence>MKKICIVLSVFILMLIKNADAQKNGYVIGLNNDTIHCYVELNRWLAPQYKSLLDEKFHKIKTQYLNGYHIAGDRYYYTVKSVGKKQKKQFVAYIERGKIDFYYANVPYSKEHYMAYNACWYVAKGEDPLQLILMQEDWLFPKKGRKILYDMLNDNQALASEFNNDKKFDFYSVRSYIQRYNLAAVKQ</sequence>
<dbReference type="OrthoDB" id="952442at2"/>
<protein>
    <submittedName>
        <fullName evidence="2">Uncharacterized protein</fullName>
    </submittedName>
</protein>
<dbReference type="EMBL" id="LT629740">
    <property type="protein sequence ID" value="SDT01894.1"/>
    <property type="molecule type" value="Genomic_DNA"/>
</dbReference>